<dbReference type="GO" id="GO:0140662">
    <property type="term" value="F:ATP-dependent protein folding chaperone"/>
    <property type="evidence" value="ECO:0007669"/>
    <property type="project" value="InterPro"/>
</dbReference>
<gene>
    <name evidence="7" type="ORF">BJ322DRAFT_862936</name>
</gene>
<dbReference type="GO" id="GO:0005524">
    <property type="term" value="F:ATP binding"/>
    <property type="evidence" value="ECO:0007669"/>
    <property type="project" value="UniProtKB-KW"/>
</dbReference>
<reference evidence="7" key="2">
    <citation type="submission" date="2020-11" db="EMBL/GenBank/DDBJ databases">
        <authorList>
            <consortium name="DOE Joint Genome Institute"/>
            <person name="Kuo A."/>
            <person name="Miyauchi S."/>
            <person name="Kiss E."/>
            <person name="Drula E."/>
            <person name="Kohler A."/>
            <person name="Sanchez-Garcia M."/>
            <person name="Andreopoulos B."/>
            <person name="Barry K.W."/>
            <person name="Bonito G."/>
            <person name="Buee M."/>
            <person name="Carver A."/>
            <person name="Chen C."/>
            <person name="Cichocki N."/>
            <person name="Clum A."/>
            <person name="Culley D."/>
            <person name="Crous P.W."/>
            <person name="Fauchery L."/>
            <person name="Girlanda M."/>
            <person name="Hayes R."/>
            <person name="Keri Z."/>
            <person name="Labutti K."/>
            <person name="Lipzen A."/>
            <person name="Lombard V."/>
            <person name="Magnuson J."/>
            <person name="Maillard F."/>
            <person name="Morin E."/>
            <person name="Murat C."/>
            <person name="Nolan M."/>
            <person name="Ohm R."/>
            <person name="Pangilinan J."/>
            <person name="Pereira M."/>
            <person name="Perotto S."/>
            <person name="Peter M."/>
            <person name="Riley R."/>
            <person name="Sitrit Y."/>
            <person name="Stielow B."/>
            <person name="Szollosi G."/>
            <person name="Zifcakova L."/>
            <person name="Stursova M."/>
            <person name="Spatafora J.W."/>
            <person name="Tedersoo L."/>
            <person name="Vaario L.-M."/>
            <person name="Yamada A."/>
            <person name="Yan M."/>
            <person name="Wang P."/>
            <person name="Xu J."/>
            <person name="Bruns T."/>
            <person name="Baldrian P."/>
            <person name="Vilgalys R."/>
            <person name="Henrissat B."/>
            <person name="Grigoriev I.V."/>
            <person name="Hibbett D."/>
            <person name="Nagy L.G."/>
            <person name="Martin F.M."/>
        </authorList>
    </citation>
    <scope>NUCLEOTIDE SEQUENCE</scope>
    <source>
        <strain evidence="7">UH-Tt-Lm1</strain>
    </source>
</reference>
<dbReference type="Gene3D" id="2.60.34.10">
    <property type="entry name" value="Substrate Binding Domain Of DNAk, Chain A, domain 1"/>
    <property type="match status" value="1"/>
</dbReference>
<dbReference type="GO" id="GO:0034663">
    <property type="term" value="C:endoplasmic reticulum chaperone complex"/>
    <property type="evidence" value="ECO:0007669"/>
    <property type="project" value="TreeGrafter"/>
</dbReference>
<keyword evidence="1" id="KW-0547">Nucleotide-binding</keyword>
<comment type="caution">
    <text evidence="7">The sequence shown here is derived from an EMBL/GenBank/DDBJ whole genome shotgun (WGS) entry which is preliminary data.</text>
</comment>
<organism evidence="7 8">
    <name type="scientific">Thelephora terrestris</name>
    <dbReference type="NCBI Taxonomy" id="56493"/>
    <lineage>
        <taxon>Eukaryota</taxon>
        <taxon>Fungi</taxon>
        <taxon>Dikarya</taxon>
        <taxon>Basidiomycota</taxon>
        <taxon>Agaricomycotina</taxon>
        <taxon>Agaricomycetes</taxon>
        <taxon>Thelephorales</taxon>
        <taxon>Thelephoraceae</taxon>
        <taxon>Thelephora</taxon>
    </lineage>
</organism>
<feature type="region of interest" description="Disordered" evidence="5">
    <location>
        <begin position="547"/>
        <end position="586"/>
    </location>
</feature>
<dbReference type="Gene3D" id="3.30.30.30">
    <property type="match status" value="1"/>
</dbReference>
<dbReference type="EMBL" id="WIUZ02000008">
    <property type="protein sequence ID" value="KAF9784698.1"/>
    <property type="molecule type" value="Genomic_DNA"/>
</dbReference>
<evidence type="ECO:0000313" key="7">
    <source>
        <dbReference type="EMBL" id="KAF9784698.1"/>
    </source>
</evidence>
<protein>
    <submittedName>
        <fullName evidence="7">Heat shock protein 70 family</fullName>
    </submittedName>
</protein>
<evidence type="ECO:0000313" key="8">
    <source>
        <dbReference type="Proteomes" id="UP000736335"/>
    </source>
</evidence>
<evidence type="ECO:0000256" key="1">
    <source>
        <dbReference type="ARBA" id="ARBA00022741"/>
    </source>
</evidence>
<feature type="region of interest" description="Disordered" evidence="5">
    <location>
        <begin position="801"/>
        <end position="848"/>
    </location>
</feature>
<feature type="chain" id="PRO_5040397940" evidence="6">
    <location>
        <begin position="23"/>
        <end position="848"/>
    </location>
</feature>
<evidence type="ECO:0000256" key="6">
    <source>
        <dbReference type="SAM" id="SignalP"/>
    </source>
</evidence>
<accession>A0A9P6HDF3</accession>
<feature type="compositionally biased region" description="Basic residues" evidence="5">
    <location>
        <begin position="807"/>
        <end position="820"/>
    </location>
</feature>
<name>A0A9P6HDF3_9AGAM</name>
<dbReference type="Gene3D" id="1.20.1270.10">
    <property type="match status" value="1"/>
</dbReference>
<dbReference type="Gene3D" id="3.30.420.40">
    <property type="match status" value="2"/>
</dbReference>
<dbReference type="AlphaFoldDB" id="A0A9P6HDF3"/>
<feature type="compositionally biased region" description="Polar residues" evidence="5">
    <location>
        <begin position="567"/>
        <end position="579"/>
    </location>
</feature>
<dbReference type="SUPFAM" id="SSF53067">
    <property type="entry name" value="Actin-like ATPase domain"/>
    <property type="match status" value="2"/>
</dbReference>
<reference evidence="7" key="1">
    <citation type="journal article" date="2020" name="Nat. Commun.">
        <title>Large-scale genome sequencing of mycorrhizal fungi provides insights into the early evolution of symbiotic traits.</title>
        <authorList>
            <person name="Miyauchi S."/>
            <person name="Kiss E."/>
            <person name="Kuo A."/>
            <person name="Drula E."/>
            <person name="Kohler A."/>
            <person name="Sanchez-Garcia M."/>
            <person name="Morin E."/>
            <person name="Andreopoulos B."/>
            <person name="Barry K.W."/>
            <person name="Bonito G."/>
            <person name="Buee M."/>
            <person name="Carver A."/>
            <person name="Chen C."/>
            <person name="Cichocki N."/>
            <person name="Clum A."/>
            <person name="Culley D."/>
            <person name="Crous P.W."/>
            <person name="Fauchery L."/>
            <person name="Girlanda M."/>
            <person name="Hayes R.D."/>
            <person name="Keri Z."/>
            <person name="LaButti K."/>
            <person name="Lipzen A."/>
            <person name="Lombard V."/>
            <person name="Magnuson J."/>
            <person name="Maillard F."/>
            <person name="Murat C."/>
            <person name="Nolan M."/>
            <person name="Ohm R.A."/>
            <person name="Pangilinan J."/>
            <person name="Pereira M.F."/>
            <person name="Perotto S."/>
            <person name="Peter M."/>
            <person name="Pfister S."/>
            <person name="Riley R."/>
            <person name="Sitrit Y."/>
            <person name="Stielow J.B."/>
            <person name="Szollosi G."/>
            <person name="Zifcakova L."/>
            <person name="Stursova M."/>
            <person name="Spatafora J.W."/>
            <person name="Tedersoo L."/>
            <person name="Vaario L.M."/>
            <person name="Yamada A."/>
            <person name="Yan M."/>
            <person name="Wang P."/>
            <person name="Xu J."/>
            <person name="Bruns T."/>
            <person name="Baldrian P."/>
            <person name="Vilgalys R."/>
            <person name="Dunand C."/>
            <person name="Henrissat B."/>
            <person name="Grigoriev I.V."/>
            <person name="Hibbett D."/>
            <person name="Nagy L.G."/>
            <person name="Martin F.M."/>
        </authorList>
    </citation>
    <scope>NUCLEOTIDE SEQUENCE</scope>
    <source>
        <strain evidence="7">UH-Tt-Lm1</strain>
    </source>
</reference>
<dbReference type="Gene3D" id="3.90.640.10">
    <property type="entry name" value="Actin, Chain A, domain 4"/>
    <property type="match status" value="1"/>
</dbReference>
<dbReference type="FunFam" id="3.90.640.10:FF:000004">
    <property type="entry name" value="Heat shock 70 kDa protein 4"/>
    <property type="match status" value="1"/>
</dbReference>
<dbReference type="InterPro" id="IPR013126">
    <property type="entry name" value="Hsp_70_fam"/>
</dbReference>
<dbReference type="InterPro" id="IPR029048">
    <property type="entry name" value="HSP70_C_sf"/>
</dbReference>
<dbReference type="GO" id="GO:0030968">
    <property type="term" value="P:endoplasmic reticulum unfolded protein response"/>
    <property type="evidence" value="ECO:0007669"/>
    <property type="project" value="TreeGrafter"/>
</dbReference>
<keyword evidence="3" id="KW-0067">ATP-binding</keyword>
<sequence length="848" mass="93462">MSRNLLLGFLFLLTLNLHQALASLLAIDYGSEWIKASLMKPGVPFDVLLNKDSKRKIQSSVGWKNDDRLFGSDAYNLASRFPTDSFNFLKYLQGVPFDSEAVSYYATLSSADTVKSSRNTISLRRSDGTEWTVEELIAMQFSYVKELAESVAGEKVTDVVVTVPPFYTQAERDAVVDAIEIAGLRTLALVNDGTAVAVNYAMTRTFPEPEVHIIYDAGASAIRTTLVEFSTVESTGKGKPKSYTQVNVLSSGFDRRSGGTELDRRLVKILVEDFMNKNQIDITKDKRAMSKFRKEANRLKAILSANSEAVSTIESAYKDIDYRGRIKRSQFETAASDLKVRFVIPLHTCLAKAGLTFENITSVILTGGASRTPMIQQAVRSTAGEDKVAVNVNADEAAVLGAGFYGAGLSRQFKTKEIKVSDVYMYDIQASYTTVPKGGGSPKTITSTIFPPSSNTGSKKTLTFKRKDDFSIKLLYKKIPFIDHSQEVVEAKIGGVAEAIANLTEQGVFEPVIKTTIALSESGFVSISDAIAVGEVKQDSIKDKIKGLFGGGSSDPPSPTSTSTDSEPTVLTDESTTVDDTPKPLGAEISVPLTIDFEFGPTPPMTAEEKRAARTRLREIDNIEGSKRRTEEARNNLESYLYKLRDLLSDDSETPFTKCSQPGERSAIQNKLEETLAWMHDEADNADTKQFLEKLSGLEGLERPIAHRYREIEEFPKALNDSQMWNWSSRLFITEAKQNLTAEAEGGPPARYTQAEIDALEKVLKEHEAWLAEWVAKQRQVPMNQDPVILTSEMRARAKTLENHLQKLWKKKAPSKKKSKGSQGSTSGAPSETATPGNDKGQKSHDEL</sequence>
<proteinExistence type="predicted"/>
<evidence type="ECO:0000256" key="3">
    <source>
        <dbReference type="ARBA" id="ARBA00022840"/>
    </source>
</evidence>
<keyword evidence="4" id="KW-0143">Chaperone</keyword>
<dbReference type="CDD" id="cd10230">
    <property type="entry name" value="ASKHA_NBD_HSP70_HYOU1"/>
    <property type="match status" value="1"/>
</dbReference>
<keyword evidence="7" id="KW-0346">Stress response</keyword>
<dbReference type="PRINTS" id="PR00301">
    <property type="entry name" value="HEATSHOCK70"/>
</dbReference>
<dbReference type="InterPro" id="IPR043129">
    <property type="entry name" value="ATPase_NBD"/>
</dbReference>
<feature type="signal peptide" evidence="6">
    <location>
        <begin position="1"/>
        <end position="22"/>
    </location>
</feature>
<dbReference type="PANTHER" id="PTHR45639">
    <property type="entry name" value="HSC70CB, ISOFORM G-RELATED"/>
    <property type="match status" value="1"/>
</dbReference>
<keyword evidence="6" id="KW-0732">Signal</keyword>
<evidence type="ECO:0000256" key="5">
    <source>
        <dbReference type="SAM" id="MobiDB-lite"/>
    </source>
</evidence>
<dbReference type="Proteomes" id="UP000736335">
    <property type="component" value="Unassembled WGS sequence"/>
</dbReference>
<dbReference type="Pfam" id="PF00012">
    <property type="entry name" value="HSP70"/>
    <property type="match status" value="1"/>
</dbReference>
<dbReference type="PANTHER" id="PTHR45639:SF3">
    <property type="entry name" value="HYPOXIA UP-REGULATED PROTEIN 1"/>
    <property type="match status" value="1"/>
</dbReference>
<evidence type="ECO:0000256" key="4">
    <source>
        <dbReference type="ARBA" id="ARBA00023186"/>
    </source>
</evidence>
<evidence type="ECO:0000256" key="2">
    <source>
        <dbReference type="ARBA" id="ARBA00022824"/>
    </source>
</evidence>
<dbReference type="SUPFAM" id="SSF100934">
    <property type="entry name" value="Heat shock protein 70kD (HSP70), C-terminal subdomain"/>
    <property type="match status" value="1"/>
</dbReference>
<keyword evidence="2" id="KW-0256">Endoplasmic reticulum</keyword>
<dbReference type="OrthoDB" id="10262720at2759"/>
<dbReference type="InterPro" id="IPR029047">
    <property type="entry name" value="HSP70_peptide-bd_sf"/>
</dbReference>
<keyword evidence="8" id="KW-1185">Reference proteome</keyword>